<reference evidence="2 3" key="1">
    <citation type="journal article" date="2015" name="Genome Announc.">
        <title>Draft Genome Sequences of Leptospira santarosai Strains U160, U164, and U233, Isolated from Asymptomatic Cattle.</title>
        <authorList>
            <person name="Kremer F.S."/>
            <person name="Eslabao M.R."/>
            <person name="Provisor M."/>
            <person name="Woloski R.D."/>
            <person name="Ramires O.V."/>
            <person name="Moreno L.Z."/>
            <person name="Moreno A.M."/>
            <person name="Hamond C."/>
            <person name="Lilenbaum W."/>
            <person name="Dellagostin O.A."/>
        </authorList>
    </citation>
    <scope>NUCLEOTIDE SEQUENCE [LARGE SCALE GENOMIC DNA]</scope>
    <source>
        <strain evidence="2 3">U160</strain>
    </source>
</reference>
<evidence type="ECO:0000313" key="2">
    <source>
        <dbReference type="EMBL" id="AVQ13555.1"/>
    </source>
</evidence>
<feature type="domain" description="Winged helix-turn helix" evidence="1">
    <location>
        <begin position="94"/>
        <end position="152"/>
    </location>
</feature>
<dbReference type="Gene3D" id="1.10.10.60">
    <property type="entry name" value="Homeodomain-like"/>
    <property type="match status" value="1"/>
</dbReference>
<proteinExistence type="predicted"/>
<dbReference type="Pfam" id="PF13384">
    <property type="entry name" value="HTH_23"/>
    <property type="match status" value="1"/>
</dbReference>
<dbReference type="InterPro" id="IPR047655">
    <property type="entry name" value="Transpos_IS630-like"/>
</dbReference>
<evidence type="ECO:0000259" key="1">
    <source>
        <dbReference type="Pfam" id="PF13592"/>
    </source>
</evidence>
<organism evidence="2 3">
    <name type="scientific">Leptospira santarosai</name>
    <dbReference type="NCBI Taxonomy" id="28183"/>
    <lineage>
        <taxon>Bacteria</taxon>
        <taxon>Pseudomonadati</taxon>
        <taxon>Spirochaetota</taxon>
        <taxon>Spirochaetia</taxon>
        <taxon>Leptospirales</taxon>
        <taxon>Leptospiraceae</taxon>
        <taxon>Leptospira</taxon>
    </lineage>
</organism>
<evidence type="ECO:0000313" key="3">
    <source>
        <dbReference type="Proteomes" id="UP000033961"/>
    </source>
</evidence>
<dbReference type="Pfam" id="PF13592">
    <property type="entry name" value="HTH_33"/>
    <property type="match status" value="1"/>
</dbReference>
<dbReference type="AlphaFoldDB" id="A0A2P1QXC2"/>
<dbReference type="EMBL" id="CP027843">
    <property type="protein sequence ID" value="AVQ13555.1"/>
    <property type="molecule type" value="Genomic_DNA"/>
</dbReference>
<dbReference type="SUPFAM" id="SSF46689">
    <property type="entry name" value="Homeodomain-like"/>
    <property type="match status" value="1"/>
</dbReference>
<dbReference type="NCBIfam" id="NF033545">
    <property type="entry name" value="transpos_IS630"/>
    <property type="match status" value="1"/>
</dbReference>
<dbReference type="InterPro" id="IPR025959">
    <property type="entry name" value="Winged_HTH_dom"/>
</dbReference>
<dbReference type="InterPro" id="IPR009057">
    <property type="entry name" value="Homeodomain-like_sf"/>
</dbReference>
<name>A0A2P1QXC2_9LEPT</name>
<sequence length="152" mass="18249">MKNDKNEKRLKELEKRRREGIRLLKKGYTCYRIAKELGVSKQSVMRWRDKYEEKGMEGVRWNGISGRRPKLTLEQKKDLKRIVLKGATNYGYTNEFWSTFRISEIIKKEFGVKFHRDYVGVLLHELGFSYQKPKRRALERDESSIKTWKAET</sequence>
<protein>
    <submittedName>
        <fullName evidence="2">Terminase, ATPase subunit, gpP-like protein</fullName>
    </submittedName>
</protein>
<gene>
    <name evidence="2" type="ORF">XB16_3263</name>
</gene>
<dbReference type="Proteomes" id="UP000033961">
    <property type="component" value="Chromosome I"/>
</dbReference>
<accession>A0A2P1QXC2</accession>